<gene>
    <name evidence="11" type="ORF">D8M03_13910</name>
</gene>
<dbReference type="Pfam" id="PF05504">
    <property type="entry name" value="Spore_GerAC"/>
    <property type="match status" value="1"/>
</dbReference>
<dbReference type="AlphaFoldDB" id="A0A494YWH3"/>
<evidence type="ECO:0000256" key="4">
    <source>
        <dbReference type="ARBA" id="ARBA00022729"/>
    </source>
</evidence>
<keyword evidence="4 8" id="KW-0732">Signal</keyword>
<reference evidence="11 12" key="1">
    <citation type="journal article" date="2016" name="Antonie Van Leeuwenhoek">
        <title>Lysinibacillus endophyticus sp. nov., an indole-3-acetic acid producing endophytic bacterium isolated from corn root (Zea mays cv. Xinken-5).</title>
        <authorList>
            <person name="Yu J."/>
            <person name="Guan X."/>
            <person name="Liu C."/>
            <person name="Xiang W."/>
            <person name="Yu Z."/>
            <person name="Liu X."/>
            <person name="Wang G."/>
        </authorList>
    </citation>
    <scope>NUCLEOTIDE SEQUENCE [LARGE SCALE GENOMIC DNA]</scope>
    <source>
        <strain evidence="11 12">DSM 100506</strain>
    </source>
</reference>
<evidence type="ECO:0000313" key="12">
    <source>
        <dbReference type="Proteomes" id="UP000272238"/>
    </source>
</evidence>
<dbReference type="RefSeq" id="WP_121215434.1">
    <property type="nucleotide sequence ID" value="NZ_JAMYWW010000001.1"/>
</dbReference>
<dbReference type="PROSITE" id="PS51257">
    <property type="entry name" value="PROKAR_LIPOPROTEIN"/>
    <property type="match status" value="1"/>
</dbReference>
<keyword evidence="12" id="KW-1185">Reference proteome</keyword>
<keyword evidence="6" id="KW-0564">Palmitate</keyword>
<name>A0A494YWH3_9BACL</name>
<evidence type="ECO:0000313" key="11">
    <source>
        <dbReference type="EMBL" id="RKQ14458.1"/>
    </source>
</evidence>
<dbReference type="GO" id="GO:0009847">
    <property type="term" value="P:spore germination"/>
    <property type="evidence" value="ECO:0007669"/>
    <property type="project" value="InterPro"/>
</dbReference>
<evidence type="ECO:0000256" key="6">
    <source>
        <dbReference type="ARBA" id="ARBA00023139"/>
    </source>
</evidence>
<dbReference type="InterPro" id="IPR046953">
    <property type="entry name" value="Spore_GerAC-like_C"/>
</dbReference>
<protein>
    <submittedName>
        <fullName evidence="11">Ger(X)C family spore germination protein</fullName>
    </submittedName>
</protein>
<dbReference type="EMBL" id="RBZN01000043">
    <property type="protein sequence ID" value="RKQ14458.1"/>
    <property type="molecule type" value="Genomic_DNA"/>
</dbReference>
<evidence type="ECO:0000256" key="5">
    <source>
        <dbReference type="ARBA" id="ARBA00023136"/>
    </source>
</evidence>
<evidence type="ECO:0000259" key="10">
    <source>
        <dbReference type="Pfam" id="PF25198"/>
    </source>
</evidence>
<dbReference type="InterPro" id="IPR038501">
    <property type="entry name" value="Spore_GerAC_C_sf"/>
</dbReference>
<feature type="domain" description="Spore germination GerAC-like C-terminal" evidence="9">
    <location>
        <begin position="205"/>
        <end position="368"/>
    </location>
</feature>
<keyword evidence="3" id="KW-0309">Germination</keyword>
<evidence type="ECO:0000256" key="7">
    <source>
        <dbReference type="ARBA" id="ARBA00023288"/>
    </source>
</evidence>
<keyword evidence="5" id="KW-0472">Membrane</keyword>
<dbReference type="OrthoDB" id="9816067at2"/>
<dbReference type="Gene3D" id="3.30.300.210">
    <property type="entry name" value="Nutrient germinant receptor protein C, domain 3"/>
    <property type="match status" value="1"/>
</dbReference>
<evidence type="ECO:0000256" key="1">
    <source>
        <dbReference type="ARBA" id="ARBA00004635"/>
    </source>
</evidence>
<evidence type="ECO:0000256" key="8">
    <source>
        <dbReference type="SAM" id="SignalP"/>
    </source>
</evidence>
<comment type="similarity">
    <text evidence="2">Belongs to the GerABKC lipoprotein family.</text>
</comment>
<dbReference type="InterPro" id="IPR057336">
    <property type="entry name" value="GerAC_N"/>
</dbReference>
<proteinExistence type="inferred from homology"/>
<dbReference type="GO" id="GO:0016020">
    <property type="term" value="C:membrane"/>
    <property type="evidence" value="ECO:0007669"/>
    <property type="project" value="UniProtKB-SubCell"/>
</dbReference>
<comment type="subcellular location">
    <subcellularLocation>
        <location evidence="1">Membrane</location>
        <topology evidence="1">Lipid-anchor</topology>
    </subcellularLocation>
</comment>
<accession>A0A494YWH3</accession>
<dbReference type="PANTHER" id="PTHR35789:SF1">
    <property type="entry name" value="SPORE GERMINATION PROTEIN B3"/>
    <property type="match status" value="1"/>
</dbReference>
<evidence type="ECO:0000256" key="2">
    <source>
        <dbReference type="ARBA" id="ARBA00007886"/>
    </source>
</evidence>
<organism evidence="11 12">
    <name type="scientific">Ureibacillus endophyticus</name>
    <dbReference type="NCBI Taxonomy" id="1978490"/>
    <lineage>
        <taxon>Bacteria</taxon>
        <taxon>Bacillati</taxon>
        <taxon>Bacillota</taxon>
        <taxon>Bacilli</taxon>
        <taxon>Bacillales</taxon>
        <taxon>Caryophanaceae</taxon>
        <taxon>Ureibacillus</taxon>
    </lineage>
</organism>
<dbReference type="Proteomes" id="UP000272238">
    <property type="component" value="Unassembled WGS sequence"/>
</dbReference>
<feature type="chain" id="PRO_5019776116" evidence="8">
    <location>
        <begin position="23"/>
        <end position="387"/>
    </location>
</feature>
<dbReference type="Pfam" id="PF25198">
    <property type="entry name" value="Spore_GerAC_N"/>
    <property type="match status" value="1"/>
</dbReference>
<keyword evidence="7" id="KW-0449">Lipoprotein</keyword>
<feature type="signal peptide" evidence="8">
    <location>
        <begin position="1"/>
        <end position="22"/>
    </location>
</feature>
<dbReference type="PANTHER" id="PTHR35789">
    <property type="entry name" value="SPORE GERMINATION PROTEIN B3"/>
    <property type="match status" value="1"/>
</dbReference>
<evidence type="ECO:0000256" key="3">
    <source>
        <dbReference type="ARBA" id="ARBA00022544"/>
    </source>
</evidence>
<dbReference type="NCBIfam" id="TIGR02887">
    <property type="entry name" value="spore_ger_x_C"/>
    <property type="match status" value="1"/>
</dbReference>
<sequence>MRRCSFMILTLLLLSGCWSSHEIDKSALVHGIGLDKAEDELMISVEIIKPTGSNEQGSLGGGNVQTIVLEKKADSLISGARGLIQDAKRRLYFNHARAWLISEELAKQDFIRLLDEGRRNQMFRLNSNIFITKTNPIDILSTSTLYENLSSAEIISALEQMEYNPEFTSVKIFEFFKLLEGPVPNAYLPIIQTKEQNDKLITSIEGTAVINTNKMVGRLDTKETVGLNILLNKAKGGTTTVTWNDQDKVSIEVNKSNTEILPTLQGKHLKAKVKVDVEGNLADNMTTSNIDEEWISKVEKLFSKHIEDIVQQTLKKLQEELKTDISGVGIETYRKYPKEWKTIQAEWNEIFSTAEISVDVHTTITHKGLINKSVERDHKKPKYPFQR</sequence>
<evidence type="ECO:0000259" key="9">
    <source>
        <dbReference type="Pfam" id="PF05504"/>
    </source>
</evidence>
<feature type="domain" description="Spore germination protein N-terminal" evidence="10">
    <location>
        <begin position="20"/>
        <end position="192"/>
    </location>
</feature>
<comment type="caution">
    <text evidence="11">The sequence shown here is derived from an EMBL/GenBank/DDBJ whole genome shotgun (WGS) entry which is preliminary data.</text>
</comment>
<dbReference type="InterPro" id="IPR008844">
    <property type="entry name" value="Spore_GerAC-like"/>
</dbReference>